<dbReference type="PROSITE" id="PS51900">
    <property type="entry name" value="CB"/>
    <property type="match status" value="1"/>
</dbReference>
<organism evidence="6">
    <name type="scientific">hydrothermal vent metagenome</name>
    <dbReference type="NCBI Taxonomy" id="652676"/>
    <lineage>
        <taxon>unclassified sequences</taxon>
        <taxon>metagenomes</taxon>
        <taxon>ecological metagenomes</taxon>
    </lineage>
</organism>
<evidence type="ECO:0000259" key="4">
    <source>
        <dbReference type="PROSITE" id="PS51898"/>
    </source>
</evidence>
<accession>A0A3B0U146</accession>
<evidence type="ECO:0008006" key="7">
    <source>
        <dbReference type="Google" id="ProtNLM"/>
    </source>
</evidence>
<keyword evidence="3" id="KW-0233">DNA recombination</keyword>
<dbReference type="Pfam" id="PF24624">
    <property type="entry name" value="Int_N"/>
    <property type="match status" value="1"/>
</dbReference>
<evidence type="ECO:0000313" key="6">
    <source>
        <dbReference type="EMBL" id="VAW14524.1"/>
    </source>
</evidence>
<gene>
    <name evidence="6" type="ORF">MNBD_BACTEROID05-1144</name>
</gene>
<dbReference type="EMBL" id="UOEN01000223">
    <property type="protein sequence ID" value="VAW14524.1"/>
    <property type="molecule type" value="Genomic_DNA"/>
</dbReference>
<dbReference type="SUPFAM" id="SSF56349">
    <property type="entry name" value="DNA breaking-rejoining enzymes"/>
    <property type="match status" value="1"/>
</dbReference>
<dbReference type="GO" id="GO:0015074">
    <property type="term" value="P:DNA integration"/>
    <property type="evidence" value="ECO:0007669"/>
    <property type="project" value="InterPro"/>
</dbReference>
<feature type="domain" description="Tyr recombinase" evidence="4">
    <location>
        <begin position="130"/>
        <end position="306"/>
    </location>
</feature>
<dbReference type="InterPro" id="IPR011010">
    <property type="entry name" value="DNA_brk_join_enz"/>
</dbReference>
<dbReference type="InterPro" id="IPR044068">
    <property type="entry name" value="CB"/>
</dbReference>
<dbReference type="InterPro" id="IPR050090">
    <property type="entry name" value="Tyrosine_recombinase_XerCD"/>
</dbReference>
<dbReference type="InterPro" id="IPR013762">
    <property type="entry name" value="Integrase-like_cat_sf"/>
</dbReference>
<dbReference type="InterPro" id="IPR010998">
    <property type="entry name" value="Integrase_recombinase_N"/>
</dbReference>
<name>A0A3B0U146_9ZZZZ</name>
<evidence type="ECO:0000259" key="5">
    <source>
        <dbReference type="PROSITE" id="PS51900"/>
    </source>
</evidence>
<dbReference type="Pfam" id="PF00589">
    <property type="entry name" value="Phage_integrase"/>
    <property type="match status" value="1"/>
</dbReference>
<feature type="non-terminal residue" evidence="6">
    <location>
        <position position="1"/>
    </location>
</feature>
<dbReference type="InterPro" id="IPR057084">
    <property type="entry name" value="Int_N"/>
</dbReference>
<dbReference type="AlphaFoldDB" id="A0A3B0U146"/>
<evidence type="ECO:0000256" key="1">
    <source>
        <dbReference type="ARBA" id="ARBA00008857"/>
    </source>
</evidence>
<reference evidence="6" key="1">
    <citation type="submission" date="2018-06" db="EMBL/GenBank/DDBJ databases">
        <authorList>
            <person name="Zhirakovskaya E."/>
        </authorList>
    </citation>
    <scope>NUCLEOTIDE SEQUENCE</scope>
</reference>
<keyword evidence="2" id="KW-0238">DNA-binding</keyword>
<dbReference type="Gene3D" id="1.10.443.10">
    <property type="entry name" value="Intergrase catalytic core"/>
    <property type="match status" value="1"/>
</dbReference>
<dbReference type="PANTHER" id="PTHR30349:SF64">
    <property type="entry name" value="PROPHAGE INTEGRASE INTD-RELATED"/>
    <property type="match status" value="1"/>
</dbReference>
<evidence type="ECO:0000256" key="2">
    <source>
        <dbReference type="ARBA" id="ARBA00023125"/>
    </source>
</evidence>
<proteinExistence type="inferred from homology"/>
<feature type="domain" description="Core-binding (CB)" evidence="5">
    <location>
        <begin position="29"/>
        <end position="108"/>
    </location>
</feature>
<dbReference type="PANTHER" id="PTHR30349">
    <property type="entry name" value="PHAGE INTEGRASE-RELATED"/>
    <property type="match status" value="1"/>
</dbReference>
<evidence type="ECO:0000256" key="3">
    <source>
        <dbReference type="ARBA" id="ARBA00023172"/>
    </source>
</evidence>
<sequence length="346" mass="40445">TAQRILKKIETEIAEGKYLDIKKKEKLNIRFENFAQQYLESYVEFENKNVRNQRNLINGLVKQFKGNNLEQIDALMIRQYLSRRLKSVRPSTVNREWSMLKSMFNRAFEWGLFSGLNPTNSIKKLSENNERTRWLKEEEQEVLLSNCQGMTKIIVLVALKTGMRWGEITSLKWRQTPNSNYVDFQSNIIFVHESLSKSKKSRYIPLSDSIISALEKLPRQAGTDYIFWNQKTERRMRTIRSSFDKALKKSEIDDFKFHDLRHTFASQLVRNGVDLYVVQKLLGHANPKMTQRYAHLSSDQLKDAIKLIDNKIDLQFTDIMYNTNFANSTVLAPSKVLACAKNSDIL</sequence>
<protein>
    <recommendedName>
        <fullName evidence="7">Tyr recombinase domain-containing protein</fullName>
    </recommendedName>
</protein>
<dbReference type="GO" id="GO:0006310">
    <property type="term" value="P:DNA recombination"/>
    <property type="evidence" value="ECO:0007669"/>
    <property type="project" value="UniProtKB-KW"/>
</dbReference>
<dbReference type="GO" id="GO:0003677">
    <property type="term" value="F:DNA binding"/>
    <property type="evidence" value="ECO:0007669"/>
    <property type="project" value="UniProtKB-KW"/>
</dbReference>
<dbReference type="Gene3D" id="1.10.150.130">
    <property type="match status" value="1"/>
</dbReference>
<dbReference type="PROSITE" id="PS51898">
    <property type="entry name" value="TYR_RECOMBINASE"/>
    <property type="match status" value="1"/>
</dbReference>
<comment type="similarity">
    <text evidence="1">Belongs to the 'phage' integrase family.</text>
</comment>
<dbReference type="CDD" id="cd00796">
    <property type="entry name" value="INT_Rci_Hp1_C"/>
    <property type="match status" value="1"/>
</dbReference>
<dbReference type="InterPro" id="IPR002104">
    <property type="entry name" value="Integrase_catalytic"/>
</dbReference>